<gene>
    <name evidence="1" type="ORF">MLD38_002967</name>
</gene>
<name>A0ACB9S5I1_9MYRT</name>
<dbReference type="Proteomes" id="UP001057402">
    <property type="component" value="Chromosome 2"/>
</dbReference>
<protein>
    <submittedName>
        <fullName evidence="1">Uncharacterized protein</fullName>
    </submittedName>
</protein>
<reference evidence="2" key="1">
    <citation type="journal article" date="2023" name="Front. Plant Sci.">
        <title>Chromosomal-level genome assembly of Melastoma candidum provides insights into trichome evolution.</title>
        <authorList>
            <person name="Zhong Y."/>
            <person name="Wu W."/>
            <person name="Sun C."/>
            <person name="Zou P."/>
            <person name="Liu Y."/>
            <person name="Dai S."/>
            <person name="Zhou R."/>
        </authorList>
    </citation>
    <scope>NUCLEOTIDE SEQUENCE [LARGE SCALE GENOMIC DNA]</scope>
</reference>
<proteinExistence type="predicted"/>
<evidence type="ECO:0000313" key="2">
    <source>
        <dbReference type="Proteomes" id="UP001057402"/>
    </source>
</evidence>
<organism evidence="1 2">
    <name type="scientific">Melastoma candidum</name>
    <dbReference type="NCBI Taxonomy" id="119954"/>
    <lineage>
        <taxon>Eukaryota</taxon>
        <taxon>Viridiplantae</taxon>
        <taxon>Streptophyta</taxon>
        <taxon>Embryophyta</taxon>
        <taxon>Tracheophyta</taxon>
        <taxon>Spermatophyta</taxon>
        <taxon>Magnoliopsida</taxon>
        <taxon>eudicotyledons</taxon>
        <taxon>Gunneridae</taxon>
        <taxon>Pentapetalae</taxon>
        <taxon>rosids</taxon>
        <taxon>malvids</taxon>
        <taxon>Myrtales</taxon>
        <taxon>Melastomataceae</taxon>
        <taxon>Melastomatoideae</taxon>
        <taxon>Melastomateae</taxon>
        <taxon>Melastoma</taxon>
    </lineage>
</organism>
<comment type="caution">
    <text evidence="1">The sequence shown here is derived from an EMBL/GenBank/DDBJ whole genome shotgun (WGS) entry which is preliminary data.</text>
</comment>
<dbReference type="EMBL" id="CM042881">
    <property type="protein sequence ID" value="KAI4384873.1"/>
    <property type="molecule type" value="Genomic_DNA"/>
</dbReference>
<keyword evidence="2" id="KW-1185">Reference proteome</keyword>
<accession>A0ACB9S5I1</accession>
<sequence>MGSRPEDTALTKIFVGGLAWGTRRDGLRAYFEKFGEVEDAVVIVDGISGRSRGYGFVTFKDAEAARKACEEDPYPMIDGRRANCNLASLGARKNRPYALSPHPGSGKWRQRSGPPSRQESTFKGVAPPSPQILPSRTWEEPRSHPPYQYPALSHSLYTMNYYNTFGGQYFPTYYRPQHLNYDPIHQRPSHVASDTMHYRKSVQNPVIYGQLYRPQFREMPSPAMTAGRSREQGRGATPKKSDHKQSAY</sequence>
<evidence type="ECO:0000313" key="1">
    <source>
        <dbReference type="EMBL" id="KAI4384873.1"/>
    </source>
</evidence>